<comment type="caution">
    <text evidence="1">The sequence shown here is derived from an EMBL/GenBank/DDBJ whole genome shotgun (WGS) entry which is preliminary data.</text>
</comment>
<dbReference type="AlphaFoldDB" id="A0A177TCF6"/>
<proteinExistence type="predicted"/>
<keyword evidence="2" id="KW-1185">Reference proteome</keyword>
<gene>
    <name evidence="1" type="ORF">A4X13_0g3282</name>
</gene>
<accession>A0A177TCF6</accession>
<evidence type="ECO:0000313" key="2">
    <source>
        <dbReference type="Proteomes" id="UP000077521"/>
    </source>
</evidence>
<dbReference type="EMBL" id="LWDF02000179">
    <property type="protein sequence ID" value="KAE8254791.1"/>
    <property type="molecule type" value="Genomic_DNA"/>
</dbReference>
<evidence type="ECO:0000313" key="1">
    <source>
        <dbReference type="EMBL" id="KAE8254791.1"/>
    </source>
</evidence>
<reference evidence="1" key="1">
    <citation type="submission" date="2016-04" db="EMBL/GenBank/DDBJ databases">
        <authorList>
            <person name="Nguyen H.D."/>
            <person name="Samba Siva P."/>
            <person name="Cullis J."/>
            <person name="Levesque C.A."/>
            <person name="Hambleton S."/>
        </authorList>
    </citation>
    <scope>NUCLEOTIDE SEQUENCE</scope>
    <source>
        <strain evidence="1">DAOMC 236416</strain>
    </source>
</reference>
<name>A0A177TCF6_9BASI</name>
<dbReference type="Proteomes" id="UP000077521">
    <property type="component" value="Unassembled WGS sequence"/>
</dbReference>
<sequence length="303" mass="33054">MSHSPSVLNEKEADVATILLQMGSSAFSPTSRDVSARPSFSVDCPLQLMSEGPSPNTLLHWTPKSDSPSSSSVDNHRGFPSAAEVSLPVNFPKSFEMVDEVRQVSAFTTHSKSGLFTWRSSVSYEFSRLFFYCFLNFHLRPQHFLSPFKRCVKGAVSAATVSFLQSLSRPFTSPKEGHVYLFPNVADAAAANEARLKRIPYPDQAYEACDVSQNVTSKDRDAWLARCQAPAYLGLRIGAPVMLLKSGGSELPTGSIGKVTAAANHITWEKLRRVCAKLRSPPTLVIIGDAIQRKSEGSPSAGR</sequence>
<protein>
    <submittedName>
        <fullName evidence="1">Uncharacterized protein</fullName>
    </submittedName>
</protein>
<reference evidence="1" key="2">
    <citation type="journal article" date="2019" name="IMA Fungus">
        <title>Genome sequencing and comparison of five Tilletia species to identify candidate genes for the detection of regulated species infecting wheat.</title>
        <authorList>
            <person name="Nguyen H.D.T."/>
            <person name="Sultana T."/>
            <person name="Kesanakurti P."/>
            <person name="Hambleton S."/>
        </authorList>
    </citation>
    <scope>NUCLEOTIDE SEQUENCE</scope>
    <source>
        <strain evidence="1">DAOMC 236416</strain>
    </source>
</reference>
<organism evidence="1 2">
    <name type="scientific">Tilletia indica</name>
    <dbReference type="NCBI Taxonomy" id="43049"/>
    <lineage>
        <taxon>Eukaryota</taxon>
        <taxon>Fungi</taxon>
        <taxon>Dikarya</taxon>
        <taxon>Basidiomycota</taxon>
        <taxon>Ustilaginomycotina</taxon>
        <taxon>Exobasidiomycetes</taxon>
        <taxon>Tilletiales</taxon>
        <taxon>Tilletiaceae</taxon>
        <taxon>Tilletia</taxon>
    </lineage>
</organism>